<dbReference type="EMBL" id="JAPEVG010000865">
    <property type="protein sequence ID" value="KAJ8454888.1"/>
    <property type="molecule type" value="Genomic_DNA"/>
</dbReference>
<sequence length="135" mass="14363">MYRAYTRKPAFLDKMMEGMPISSVAPQGTFCCGSDPEDSRIVSDELLHLSVDELVEETTLDCFSCDTTDTVFDSSHFGFALIVPPAPFSSCPAAGRGLTPTFAGVDGLEGGVPEGVRTTDFLVASTSSRSSSAHR</sequence>
<keyword evidence="2" id="KW-1185">Reference proteome</keyword>
<accession>A0AAD7X3E4</accession>
<reference evidence="1" key="1">
    <citation type="submission" date="2022-11" db="EMBL/GenBank/DDBJ databases">
        <title>Genome Sequence of Cubamyces cubensis.</title>
        <authorList>
            <person name="Buettner E."/>
        </authorList>
    </citation>
    <scope>NUCLEOTIDE SEQUENCE</scope>
    <source>
        <strain evidence="1">MPL-01</strain>
    </source>
</reference>
<dbReference type="Proteomes" id="UP001215151">
    <property type="component" value="Unassembled WGS sequence"/>
</dbReference>
<organism evidence="1 2">
    <name type="scientific">Trametes cubensis</name>
    <dbReference type="NCBI Taxonomy" id="1111947"/>
    <lineage>
        <taxon>Eukaryota</taxon>
        <taxon>Fungi</taxon>
        <taxon>Dikarya</taxon>
        <taxon>Basidiomycota</taxon>
        <taxon>Agaricomycotina</taxon>
        <taxon>Agaricomycetes</taxon>
        <taxon>Polyporales</taxon>
        <taxon>Polyporaceae</taxon>
        <taxon>Trametes</taxon>
    </lineage>
</organism>
<name>A0AAD7X3E4_9APHY</name>
<dbReference type="AlphaFoldDB" id="A0AAD7X3E4"/>
<proteinExistence type="predicted"/>
<gene>
    <name evidence="1" type="ORF">ONZ51_g12765</name>
</gene>
<evidence type="ECO:0000313" key="1">
    <source>
        <dbReference type="EMBL" id="KAJ8454888.1"/>
    </source>
</evidence>
<comment type="caution">
    <text evidence="1">The sequence shown here is derived from an EMBL/GenBank/DDBJ whole genome shotgun (WGS) entry which is preliminary data.</text>
</comment>
<protein>
    <submittedName>
        <fullName evidence="1">Uncharacterized protein</fullName>
    </submittedName>
</protein>
<evidence type="ECO:0000313" key="2">
    <source>
        <dbReference type="Proteomes" id="UP001215151"/>
    </source>
</evidence>